<gene>
    <name evidence="3" type="ORF">Slin15195_G069890</name>
</gene>
<sequence>MLKAIFYARFHPERGPSVIHQYPNNSIKASDGEAALVSWSEISSYIIAPYDLCNQPLSICNNGHRILGYPISLEHEEYDRNRFTFNVCLVLAEQEDAKPFEQILRKIVRFCIELEWNGCILQTEEDLPGLKLAGEVGYPGQTGRVYMLLERILEDLNAYGEACIRVDDVHGQDGVHVLNLRLELEKEFGKKTPDRVRSWDVPLLVRSIPSQSEWTWDLTLQRIHEYIDGIRHVRKIAELADVELKLAIYTCTEEVTFFFQDVDLQDECRRYVAIPAEANSPQHEERKAEPRDDDKNDVPSREHILQLYTDLHPGLQLQEFCLTHKAELTNIDIRRLITFGILKGILRRVHKYALALERRPISPVSTRSGVRSGTNKSARSGGLARSEDEAVRDFERAWRKSALTSGWATPPSGPHPSSLSRSHRSADQVRTEEDERLREYLDGNHCMDQICVEMKMSEKKVLERLRSGKLGEVILFNK</sequence>
<organism evidence="3 4">
    <name type="scientific">Septoria linicola</name>
    <dbReference type="NCBI Taxonomy" id="215465"/>
    <lineage>
        <taxon>Eukaryota</taxon>
        <taxon>Fungi</taxon>
        <taxon>Dikarya</taxon>
        <taxon>Ascomycota</taxon>
        <taxon>Pezizomycotina</taxon>
        <taxon>Dothideomycetes</taxon>
        <taxon>Dothideomycetidae</taxon>
        <taxon>Mycosphaerellales</taxon>
        <taxon>Mycosphaerellaceae</taxon>
        <taxon>Septoria</taxon>
    </lineage>
</organism>
<feature type="compositionally biased region" description="Basic and acidic residues" evidence="2">
    <location>
        <begin position="282"/>
        <end position="298"/>
    </location>
</feature>
<dbReference type="GO" id="GO:1990130">
    <property type="term" value="C:GATOR1 complex"/>
    <property type="evidence" value="ECO:0007669"/>
    <property type="project" value="TreeGrafter"/>
</dbReference>
<reference evidence="3" key="1">
    <citation type="submission" date="2022-06" db="EMBL/GenBank/DDBJ databases">
        <title>Complete genome sequences of two strains of the flax pathogen Septoria linicola.</title>
        <authorList>
            <person name="Lapalu N."/>
            <person name="Simon A."/>
            <person name="Demenou B."/>
            <person name="Paumier D."/>
            <person name="Guillot M.-P."/>
            <person name="Gout L."/>
            <person name="Valade R."/>
        </authorList>
    </citation>
    <scope>NUCLEOTIDE SEQUENCE</scope>
    <source>
        <strain evidence="3">SE15195</strain>
    </source>
</reference>
<feature type="region of interest" description="Disordered" evidence="2">
    <location>
        <begin position="275"/>
        <end position="298"/>
    </location>
</feature>
<comment type="similarity">
    <text evidence="1">Belongs to the NPR2 family.</text>
</comment>
<dbReference type="GO" id="GO:0005096">
    <property type="term" value="F:GTPase activator activity"/>
    <property type="evidence" value="ECO:0007669"/>
    <property type="project" value="TreeGrafter"/>
</dbReference>
<evidence type="ECO:0000313" key="4">
    <source>
        <dbReference type="Proteomes" id="UP001056384"/>
    </source>
</evidence>
<dbReference type="Pfam" id="PF06218">
    <property type="entry name" value="NPR2"/>
    <property type="match status" value="2"/>
</dbReference>
<dbReference type="AlphaFoldDB" id="A0A9Q9EK40"/>
<dbReference type="GO" id="GO:0005774">
    <property type="term" value="C:vacuolar membrane"/>
    <property type="evidence" value="ECO:0007669"/>
    <property type="project" value="TreeGrafter"/>
</dbReference>
<dbReference type="InterPro" id="IPR009348">
    <property type="entry name" value="NPR2-like"/>
</dbReference>
<accession>A0A9Q9EK40</accession>
<dbReference type="GO" id="GO:0010508">
    <property type="term" value="P:positive regulation of autophagy"/>
    <property type="evidence" value="ECO:0007669"/>
    <property type="project" value="TreeGrafter"/>
</dbReference>
<evidence type="ECO:0000256" key="1">
    <source>
        <dbReference type="ARBA" id="ARBA00008433"/>
    </source>
</evidence>
<dbReference type="EMBL" id="CP099422">
    <property type="protein sequence ID" value="USW53670.1"/>
    <property type="molecule type" value="Genomic_DNA"/>
</dbReference>
<feature type="compositionally biased region" description="Polar residues" evidence="2">
    <location>
        <begin position="363"/>
        <end position="378"/>
    </location>
</feature>
<dbReference type="PANTHER" id="PTHR12991">
    <property type="entry name" value="NITROGEN PERMEASE REGULATOR 2/TUMOR SUPPRESSOR CANDIDATE 4"/>
    <property type="match status" value="1"/>
</dbReference>
<evidence type="ECO:0000256" key="2">
    <source>
        <dbReference type="SAM" id="MobiDB-lite"/>
    </source>
</evidence>
<dbReference type="GO" id="GO:1904262">
    <property type="term" value="P:negative regulation of TORC1 signaling"/>
    <property type="evidence" value="ECO:0007669"/>
    <property type="project" value="TreeGrafter"/>
</dbReference>
<feature type="region of interest" description="Disordered" evidence="2">
    <location>
        <begin position="363"/>
        <end position="388"/>
    </location>
</feature>
<dbReference type="Proteomes" id="UP001056384">
    <property type="component" value="Chromosome 5"/>
</dbReference>
<keyword evidence="4" id="KW-1185">Reference proteome</keyword>
<name>A0A9Q9EK40_9PEZI</name>
<proteinExistence type="inferred from homology"/>
<dbReference type="PANTHER" id="PTHR12991:SF10">
    <property type="entry name" value="GATOR COMPLEX PROTEIN NPRL2"/>
    <property type="match status" value="1"/>
</dbReference>
<feature type="compositionally biased region" description="Basic and acidic residues" evidence="2">
    <location>
        <begin position="424"/>
        <end position="434"/>
    </location>
</feature>
<feature type="region of interest" description="Disordered" evidence="2">
    <location>
        <begin position="404"/>
        <end position="434"/>
    </location>
</feature>
<evidence type="ECO:0000313" key="3">
    <source>
        <dbReference type="EMBL" id="USW53670.1"/>
    </source>
</evidence>
<protein>
    <submittedName>
        <fullName evidence="3">Nitrogen permease regulator 2</fullName>
    </submittedName>
</protein>